<comment type="caution">
    <text evidence="1">The sequence shown here is derived from an EMBL/GenBank/DDBJ whole genome shotgun (WGS) entry which is preliminary data.</text>
</comment>
<gene>
    <name evidence="1" type="ORF">LCGC14_1827980</name>
</gene>
<accession>A0A0F9H535</accession>
<proteinExistence type="predicted"/>
<dbReference type="AlphaFoldDB" id="A0A0F9H535"/>
<organism evidence="1">
    <name type="scientific">marine sediment metagenome</name>
    <dbReference type="NCBI Taxonomy" id="412755"/>
    <lineage>
        <taxon>unclassified sequences</taxon>
        <taxon>metagenomes</taxon>
        <taxon>ecological metagenomes</taxon>
    </lineage>
</organism>
<reference evidence="1" key="1">
    <citation type="journal article" date="2015" name="Nature">
        <title>Complex archaea that bridge the gap between prokaryotes and eukaryotes.</title>
        <authorList>
            <person name="Spang A."/>
            <person name="Saw J.H."/>
            <person name="Jorgensen S.L."/>
            <person name="Zaremba-Niedzwiedzka K."/>
            <person name="Martijn J."/>
            <person name="Lind A.E."/>
            <person name="van Eijk R."/>
            <person name="Schleper C."/>
            <person name="Guy L."/>
            <person name="Ettema T.J."/>
        </authorList>
    </citation>
    <scope>NUCLEOTIDE SEQUENCE</scope>
</reference>
<dbReference type="InterPro" id="IPR021228">
    <property type="entry name" value="BrxD"/>
</dbReference>
<evidence type="ECO:0008006" key="2">
    <source>
        <dbReference type="Google" id="ProtNLM"/>
    </source>
</evidence>
<name>A0A0F9H535_9ZZZZ</name>
<protein>
    <recommendedName>
        <fullName evidence="2">ATPase domain-containing protein</fullName>
    </recommendedName>
</protein>
<dbReference type="Pfam" id="PF10923">
    <property type="entry name" value="BrxC_BrxD"/>
    <property type="match status" value="2"/>
</dbReference>
<sequence>MEKITAERVIESLRNGIPPEERISEVTVGRKDEINRLKQILDDNQSIPLMLNANIGCGKSHLLKFIKQEALNKGYVTSLITLDSTSNVRFNRIDQILGQVCRNIQIPENSSRSVRYLFNALYDDHSDDDFLEELSNENHWNRSYLLKSPSIYIALRAWYFSFMEDHDEGIDNITEDWLFHPSNYHNQRKYLYDNLVNSNFLRRKFREPRPERRFYNYSEGIFNFRNQDYSQSWDALEDLNDIAIAAGYQGLIILVDEFEDIIHNLRNIKYQQKAFENLFRFFAREFPGIIFFAVTPDFVNKCKTVLLEKGVFEYDYSSFDDLEKFEMSPLTTEQIIDVSDRIISFHELAYDYKISESTQNAINNLCIKSSRIALEDRVRQTIKSIIKILDNKIN</sequence>
<dbReference type="SUPFAM" id="SSF52540">
    <property type="entry name" value="P-loop containing nucleoside triphosphate hydrolases"/>
    <property type="match status" value="1"/>
</dbReference>
<dbReference type="EMBL" id="LAZR01018005">
    <property type="protein sequence ID" value="KKL98081.1"/>
    <property type="molecule type" value="Genomic_DNA"/>
</dbReference>
<evidence type="ECO:0000313" key="1">
    <source>
        <dbReference type="EMBL" id="KKL98081.1"/>
    </source>
</evidence>
<dbReference type="InterPro" id="IPR027417">
    <property type="entry name" value="P-loop_NTPase"/>
</dbReference>
<dbReference type="Gene3D" id="3.40.50.300">
    <property type="entry name" value="P-loop containing nucleotide triphosphate hydrolases"/>
    <property type="match status" value="1"/>
</dbReference>